<proteinExistence type="predicted"/>
<dbReference type="EMBL" id="AMZN01000072">
    <property type="protein sequence ID" value="ELR69510.1"/>
    <property type="molecule type" value="Genomic_DNA"/>
</dbReference>
<comment type="caution">
    <text evidence="3">The sequence shown here is derived from an EMBL/GenBank/DDBJ whole genome shotgun (WGS) entry which is preliminary data.</text>
</comment>
<evidence type="ECO:0000259" key="2">
    <source>
        <dbReference type="Pfam" id="PF17131"/>
    </source>
</evidence>
<keyword evidence="1" id="KW-0732">Signal</keyword>
<keyword evidence="3" id="KW-0449">Lipoprotein</keyword>
<dbReference type="AlphaFoldDB" id="L8JL29"/>
<sequence length="269" mass="31024">MSNYKTIKMKKIALIITVLCSVPFISQGQTPEQKGLAIAEKADEVDRGFESSQVSLKMILTNKNGQESERLLENKTLELHEDGDKSLIVFNSPRDVEGTATLTFTHKTTSDDQWLYLPSIKRVKRISSDNKSGPFMGSEFAYEDLSSQEVEKYTYKFIKEDNLNGVSALVVERYPVDPKSGYTRQVVWYNKDNYRIEKIDFYDRKNALLKTLDYNGYEQYLGKHWRASQMVMENHQTGKKTRLIFENYAFKTGISDQDFTQNSLVRAGR</sequence>
<dbReference type="STRING" id="1237149.C900_05042"/>
<evidence type="ECO:0000313" key="4">
    <source>
        <dbReference type="Proteomes" id="UP000011135"/>
    </source>
</evidence>
<protein>
    <submittedName>
        <fullName evidence="3">Outer membrane lipoprotein-sorting protein</fullName>
    </submittedName>
</protein>
<evidence type="ECO:0000256" key="1">
    <source>
        <dbReference type="SAM" id="SignalP"/>
    </source>
</evidence>
<feature type="chain" id="PRO_5003994039" evidence="1">
    <location>
        <begin position="29"/>
        <end position="269"/>
    </location>
</feature>
<dbReference type="Pfam" id="PF17131">
    <property type="entry name" value="LolA_like"/>
    <property type="match status" value="1"/>
</dbReference>
<dbReference type="PATRIC" id="fig|1237149.3.peg.4510"/>
<evidence type="ECO:0000313" key="3">
    <source>
        <dbReference type="EMBL" id="ELR69510.1"/>
    </source>
</evidence>
<organism evidence="3 4">
    <name type="scientific">Fulvivirga imtechensis AK7</name>
    <dbReference type="NCBI Taxonomy" id="1237149"/>
    <lineage>
        <taxon>Bacteria</taxon>
        <taxon>Pseudomonadati</taxon>
        <taxon>Bacteroidota</taxon>
        <taxon>Cytophagia</taxon>
        <taxon>Cytophagales</taxon>
        <taxon>Fulvivirgaceae</taxon>
        <taxon>Fulvivirga</taxon>
    </lineage>
</organism>
<name>L8JL29_9BACT</name>
<feature type="signal peptide" evidence="1">
    <location>
        <begin position="1"/>
        <end position="28"/>
    </location>
</feature>
<dbReference type="InterPro" id="IPR033399">
    <property type="entry name" value="TP_0789-like"/>
</dbReference>
<accession>L8JL29</accession>
<dbReference type="eggNOG" id="COG2834">
    <property type="taxonomic scope" value="Bacteria"/>
</dbReference>
<dbReference type="Gene3D" id="2.50.20.10">
    <property type="entry name" value="Lipoprotein localisation LolA/LolB/LppX"/>
    <property type="match status" value="1"/>
</dbReference>
<keyword evidence="4" id="KW-1185">Reference proteome</keyword>
<dbReference type="CDD" id="cd16329">
    <property type="entry name" value="LolA_like"/>
    <property type="match status" value="1"/>
</dbReference>
<feature type="domain" description="Uncharacterized protein TP-0789" evidence="2">
    <location>
        <begin position="83"/>
        <end position="265"/>
    </location>
</feature>
<dbReference type="Proteomes" id="UP000011135">
    <property type="component" value="Unassembled WGS sequence"/>
</dbReference>
<reference evidence="3 4" key="1">
    <citation type="submission" date="2012-12" db="EMBL/GenBank/DDBJ databases">
        <title>Genome assembly of Fulvivirga imtechensis AK7.</title>
        <authorList>
            <person name="Nupur N."/>
            <person name="Khatri I."/>
            <person name="Kumar R."/>
            <person name="Subramanian S."/>
            <person name="Pinnaka A."/>
        </authorList>
    </citation>
    <scope>NUCLEOTIDE SEQUENCE [LARGE SCALE GENOMIC DNA]</scope>
    <source>
        <strain evidence="3 4">AK7</strain>
    </source>
</reference>
<gene>
    <name evidence="3" type="ORF">C900_05042</name>
</gene>